<evidence type="ECO:0000313" key="2">
    <source>
        <dbReference type="EMBL" id="MBT1707891.1"/>
    </source>
</evidence>
<dbReference type="Proteomes" id="UP001319080">
    <property type="component" value="Unassembled WGS sequence"/>
</dbReference>
<comment type="caution">
    <text evidence="2">The sequence shown here is derived from an EMBL/GenBank/DDBJ whole genome shotgun (WGS) entry which is preliminary data.</text>
</comment>
<reference evidence="2 3" key="1">
    <citation type="submission" date="2021-05" db="EMBL/GenBank/DDBJ databases">
        <title>A Polyphasic approach of four new species of the genus Ohtaekwangia: Ohtaekwangia histidinii sp. nov., Ohtaekwangia cretensis sp. nov., Ohtaekwangia indiensis sp. nov., Ohtaekwangia reichenbachii sp. nov. from diverse environment.</title>
        <authorList>
            <person name="Octaviana S."/>
        </authorList>
    </citation>
    <scope>NUCLEOTIDE SEQUENCE [LARGE SCALE GENOMIC DNA]</scope>
    <source>
        <strain evidence="2 3">PWU5</strain>
    </source>
</reference>
<feature type="signal peptide" evidence="1">
    <location>
        <begin position="1"/>
        <end position="30"/>
    </location>
</feature>
<sequence length="172" mass="18767">MKAKYSLRSSAHRLCSSACFGLLIAVLLGACGNPGTGHRDGKATVRNDKFSRFATDMNITPVSEKMMLIIPTQGCTGCIKEALDFTAAHDSRSSLTTVVSGRSKRFYKLLTHKFNIDTTKVFFDREALAARYGIITIYPVLLRAGNDGHITSTQLDAKNVHRVLTDAGLLVD</sequence>
<keyword evidence="1" id="KW-0732">Signal</keyword>
<dbReference type="PROSITE" id="PS51257">
    <property type="entry name" value="PROKAR_LIPOPROTEIN"/>
    <property type="match status" value="1"/>
</dbReference>
<name>A0AAP2GNU5_9BACT</name>
<organism evidence="2 3">
    <name type="scientific">Dawidia cretensis</name>
    <dbReference type="NCBI Taxonomy" id="2782350"/>
    <lineage>
        <taxon>Bacteria</taxon>
        <taxon>Pseudomonadati</taxon>
        <taxon>Bacteroidota</taxon>
        <taxon>Cytophagia</taxon>
        <taxon>Cytophagales</taxon>
        <taxon>Chryseotaleaceae</taxon>
        <taxon>Dawidia</taxon>
    </lineage>
</organism>
<dbReference type="EMBL" id="JAHESE010000004">
    <property type="protein sequence ID" value="MBT1707891.1"/>
    <property type="molecule type" value="Genomic_DNA"/>
</dbReference>
<accession>A0AAP2GNU5</accession>
<dbReference type="RefSeq" id="WP_254083483.1">
    <property type="nucleotide sequence ID" value="NZ_JAHESE010000004.1"/>
</dbReference>
<evidence type="ECO:0000256" key="1">
    <source>
        <dbReference type="SAM" id="SignalP"/>
    </source>
</evidence>
<keyword evidence="3" id="KW-1185">Reference proteome</keyword>
<gene>
    <name evidence="2" type="ORF">KK062_06650</name>
</gene>
<proteinExistence type="predicted"/>
<dbReference type="AlphaFoldDB" id="A0AAP2GNU5"/>
<feature type="chain" id="PRO_5042838492" evidence="1">
    <location>
        <begin position="31"/>
        <end position="172"/>
    </location>
</feature>
<protein>
    <submittedName>
        <fullName evidence="2">Uncharacterized protein</fullName>
    </submittedName>
</protein>
<evidence type="ECO:0000313" key="3">
    <source>
        <dbReference type="Proteomes" id="UP001319080"/>
    </source>
</evidence>